<evidence type="ECO:0008006" key="9">
    <source>
        <dbReference type="Google" id="ProtNLM"/>
    </source>
</evidence>
<dbReference type="SUPFAM" id="SSF64268">
    <property type="entry name" value="PX domain"/>
    <property type="match status" value="1"/>
</dbReference>
<dbReference type="GO" id="GO:0005768">
    <property type="term" value="C:endosome"/>
    <property type="evidence" value="ECO:0007669"/>
    <property type="project" value="UniProtKB-ARBA"/>
</dbReference>
<dbReference type="InterPro" id="IPR036871">
    <property type="entry name" value="PX_dom_sf"/>
</dbReference>
<accession>A0AAV9AKY9</accession>
<feature type="compositionally biased region" description="Polar residues" evidence="3">
    <location>
        <begin position="764"/>
        <end position="774"/>
    </location>
</feature>
<proteinExistence type="predicted"/>
<dbReference type="Gene3D" id="3.30.1520.10">
    <property type="entry name" value="Phox-like domain"/>
    <property type="match status" value="1"/>
</dbReference>
<name>A0AAV9AKY9_ACOGR</name>
<dbReference type="InterPro" id="IPR013937">
    <property type="entry name" value="Sorting_nexin_C"/>
</dbReference>
<comment type="caution">
    <text evidence="7">The sequence shown here is derived from an EMBL/GenBank/DDBJ whole genome shotgun (WGS) entry which is preliminary data.</text>
</comment>
<evidence type="ECO:0000256" key="2">
    <source>
        <dbReference type="ARBA" id="ARBA00022490"/>
    </source>
</evidence>
<sequence length="864" mass="97553">MNTGRQTVMDLVEEAKKRAVLLLVCVFGLSYLMSLTSSSVWVNLPAAASLIVFLRYISLDIDMRRRTVVGDKKSSASDLSQKKSIVEVDYSHETSDWRRKVNSPAVEAAMDQFTRHLISEWVADLWYSRITPDKAGPEVLVDTMNSVLGEIAFRARDVNLIDFLTRDIVNLICSHLELYRFFQAKIKQHELRKLPIDLWDRQLKLVLAAENKLHPALFSADAEHKVLQHLMSGLMSLTFKEEDLRCSFFRRTVRELLACAVIRPVLNLANPRFINERIESVVLSRTQKADRAVTPLAQETTSVKPNGPTARITGDYFSGIIDHTVGVELVPLKHNHSVNPSADHSGEWGQMLDIMSKRKTQALAPEHFENMWTKGRNYKRKEGADRLEKQRVENASEGISDASACMSVSSNYQFPDAQDDRSERKVDSLQLKDQVVGSLHNYTADDDESNVVTGLDSPGTKVWDSKNTRNAIVSRIRHPLESSEVHPGKTNNTAVDDWGRIYSGASASSSASYISASCPHNSLESPINSVLSDSFLKLRCEVLGANIVKSGSGLFAVYSISVTDVNNNNWSIKRRFRHFEELHRRLKEFPEYNLSLPPKHFLSSGLDAPLIQERSKLLDKYLKKLLQLPTVSGSIEVWDFLSVDSQTYVFLDSLSIRQTLSVPPNLSAPILDLVDVIFQLQDGGWIRRQAFWVAKQILQLGMGDAFDDWLIEKIQLLRKGSVIASAVERIEKILWPDGIFITKHPKRRRPAPTSSPKEGDPQKNDQMANSLLTPEQQLEADRRAKFVYELMIDNAPSALVGLVGRKEYEQGAHDLYFFLQSPVCMKHLAIELLELLLLSGFPELDDVVRQCHEEKEKFGVFEGT</sequence>
<feature type="domain" description="PX" evidence="5">
    <location>
        <begin position="536"/>
        <end position="648"/>
    </location>
</feature>
<dbReference type="GO" id="GO:0035091">
    <property type="term" value="F:phosphatidylinositol binding"/>
    <property type="evidence" value="ECO:0007669"/>
    <property type="project" value="InterPro"/>
</dbReference>
<evidence type="ECO:0000259" key="5">
    <source>
        <dbReference type="PROSITE" id="PS50195"/>
    </source>
</evidence>
<feature type="domain" description="PXA" evidence="6">
    <location>
        <begin position="103"/>
        <end position="286"/>
    </location>
</feature>
<keyword evidence="2" id="KW-0963">Cytoplasm</keyword>
<reference evidence="7" key="2">
    <citation type="submission" date="2023-06" db="EMBL/GenBank/DDBJ databases">
        <authorList>
            <person name="Ma L."/>
            <person name="Liu K.-W."/>
            <person name="Li Z."/>
            <person name="Hsiao Y.-Y."/>
            <person name="Qi Y."/>
            <person name="Fu T."/>
            <person name="Tang G."/>
            <person name="Zhang D."/>
            <person name="Sun W.-H."/>
            <person name="Liu D.-K."/>
            <person name="Li Y."/>
            <person name="Chen G.-Z."/>
            <person name="Liu X.-D."/>
            <person name="Liao X.-Y."/>
            <person name="Jiang Y.-T."/>
            <person name="Yu X."/>
            <person name="Hao Y."/>
            <person name="Huang J."/>
            <person name="Zhao X.-W."/>
            <person name="Ke S."/>
            <person name="Chen Y.-Y."/>
            <person name="Wu W.-L."/>
            <person name="Hsu J.-L."/>
            <person name="Lin Y.-F."/>
            <person name="Huang M.-D."/>
            <person name="Li C.-Y."/>
            <person name="Huang L."/>
            <person name="Wang Z.-W."/>
            <person name="Zhao X."/>
            <person name="Zhong W.-Y."/>
            <person name="Peng D.-H."/>
            <person name="Ahmad S."/>
            <person name="Lan S."/>
            <person name="Zhang J.-S."/>
            <person name="Tsai W.-C."/>
            <person name="Van De Peer Y."/>
            <person name="Liu Z.-J."/>
        </authorList>
    </citation>
    <scope>NUCLEOTIDE SEQUENCE</scope>
    <source>
        <strain evidence="7">SCP</strain>
        <tissue evidence="7">Leaves</tissue>
    </source>
</reference>
<evidence type="ECO:0000313" key="8">
    <source>
        <dbReference type="Proteomes" id="UP001179952"/>
    </source>
</evidence>
<evidence type="ECO:0000313" key="7">
    <source>
        <dbReference type="EMBL" id="KAK1264905.1"/>
    </source>
</evidence>
<gene>
    <name evidence="7" type="ORF">QJS04_geneDACA023567</name>
</gene>
<dbReference type="AlphaFoldDB" id="A0AAV9AKY9"/>
<dbReference type="PROSITE" id="PS51207">
    <property type="entry name" value="PXA"/>
    <property type="match status" value="1"/>
</dbReference>
<dbReference type="PANTHER" id="PTHR22999:SF28">
    <property type="entry name" value="PHOX (PX) DOMAIN-CONTAINING PROTEIN"/>
    <property type="match status" value="1"/>
</dbReference>
<organism evidence="7 8">
    <name type="scientific">Acorus gramineus</name>
    <name type="common">Dwarf sweet flag</name>
    <dbReference type="NCBI Taxonomy" id="55184"/>
    <lineage>
        <taxon>Eukaryota</taxon>
        <taxon>Viridiplantae</taxon>
        <taxon>Streptophyta</taxon>
        <taxon>Embryophyta</taxon>
        <taxon>Tracheophyta</taxon>
        <taxon>Spermatophyta</taxon>
        <taxon>Magnoliopsida</taxon>
        <taxon>Liliopsida</taxon>
        <taxon>Acoraceae</taxon>
        <taxon>Acorus</taxon>
    </lineage>
</organism>
<feature type="transmembrane region" description="Helical" evidence="4">
    <location>
        <begin position="19"/>
        <end position="34"/>
    </location>
</feature>
<reference evidence="7" key="1">
    <citation type="journal article" date="2023" name="Nat. Commun.">
        <title>Diploid and tetraploid genomes of Acorus and the evolution of monocots.</title>
        <authorList>
            <person name="Ma L."/>
            <person name="Liu K.W."/>
            <person name="Li Z."/>
            <person name="Hsiao Y.Y."/>
            <person name="Qi Y."/>
            <person name="Fu T."/>
            <person name="Tang G.D."/>
            <person name="Zhang D."/>
            <person name="Sun W.H."/>
            <person name="Liu D.K."/>
            <person name="Li Y."/>
            <person name="Chen G.Z."/>
            <person name="Liu X.D."/>
            <person name="Liao X.Y."/>
            <person name="Jiang Y.T."/>
            <person name="Yu X."/>
            <person name="Hao Y."/>
            <person name="Huang J."/>
            <person name="Zhao X.W."/>
            <person name="Ke S."/>
            <person name="Chen Y.Y."/>
            <person name="Wu W.L."/>
            <person name="Hsu J.L."/>
            <person name="Lin Y.F."/>
            <person name="Huang M.D."/>
            <person name="Li C.Y."/>
            <person name="Huang L."/>
            <person name="Wang Z.W."/>
            <person name="Zhao X."/>
            <person name="Zhong W.Y."/>
            <person name="Peng D.H."/>
            <person name="Ahmad S."/>
            <person name="Lan S."/>
            <person name="Zhang J.S."/>
            <person name="Tsai W.C."/>
            <person name="Van de Peer Y."/>
            <person name="Liu Z.J."/>
        </authorList>
    </citation>
    <scope>NUCLEOTIDE SEQUENCE</scope>
    <source>
        <strain evidence="7">SCP</strain>
    </source>
</reference>
<feature type="region of interest" description="Disordered" evidence="3">
    <location>
        <begin position="744"/>
        <end position="774"/>
    </location>
</feature>
<dbReference type="SMART" id="SM00313">
    <property type="entry name" value="PXA"/>
    <property type="match status" value="1"/>
</dbReference>
<dbReference type="Proteomes" id="UP001179952">
    <property type="component" value="Unassembled WGS sequence"/>
</dbReference>
<dbReference type="InterPro" id="IPR003114">
    <property type="entry name" value="Phox_assoc"/>
</dbReference>
<comment type="subcellular location">
    <subcellularLocation>
        <location evidence="1">Cytoplasm</location>
    </subcellularLocation>
</comment>
<dbReference type="Pfam" id="PF08628">
    <property type="entry name" value="Nexin_C"/>
    <property type="match status" value="1"/>
</dbReference>
<keyword evidence="8" id="KW-1185">Reference proteome</keyword>
<evidence type="ECO:0000256" key="1">
    <source>
        <dbReference type="ARBA" id="ARBA00004496"/>
    </source>
</evidence>
<dbReference type="Pfam" id="PF02194">
    <property type="entry name" value="PXA"/>
    <property type="match status" value="1"/>
</dbReference>
<dbReference type="PANTHER" id="PTHR22999">
    <property type="entry name" value="PX SERINE/THREONINE KINASE PXK"/>
    <property type="match status" value="1"/>
</dbReference>
<keyword evidence="4" id="KW-1133">Transmembrane helix</keyword>
<dbReference type="PROSITE" id="PS50195">
    <property type="entry name" value="PX"/>
    <property type="match status" value="1"/>
</dbReference>
<keyword evidence="4" id="KW-0472">Membrane</keyword>
<dbReference type="SMART" id="SM00312">
    <property type="entry name" value="PX"/>
    <property type="match status" value="1"/>
</dbReference>
<dbReference type="EMBL" id="JAUJYN010000008">
    <property type="protein sequence ID" value="KAK1264905.1"/>
    <property type="molecule type" value="Genomic_DNA"/>
</dbReference>
<protein>
    <recommendedName>
        <fullName evidence="9">Sorting nexin-13</fullName>
    </recommendedName>
</protein>
<dbReference type="GO" id="GO:0016020">
    <property type="term" value="C:membrane"/>
    <property type="evidence" value="ECO:0007669"/>
    <property type="project" value="UniProtKB-ARBA"/>
</dbReference>
<evidence type="ECO:0000259" key="6">
    <source>
        <dbReference type="PROSITE" id="PS51207"/>
    </source>
</evidence>
<evidence type="ECO:0000256" key="4">
    <source>
        <dbReference type="SAM" id="Phobius"/>
    </source>
</evidence>
<dbReference type="InterPro" id="IPR051837">
    <property type="entry name" value="SortingNexin/PXDomain-PKLike"/>
</dbReference>
<keyword evidence="4" id="KW-0812">Transmembrane</keyword>
<dbReference type="Pfam" id="PF00787">
    <property type="entry name" value="PX"/>
    <property type="match status" value="1"/>
</dbReference>
<dbReference type="InterPro" id="IPR001683">
    <property type="entry name" value="PX_dom"/>
</dbReference>
<evidence type="ECO:0000256" key="3">
    <source>
        <dbReference type="SAM" id="MobiDB-lite"/>
    </source>
</evidence>